<gene>
    <name evidence="2" type="ORF">UFOPK2292_00330</name>
    <name evidence="3" type="ORF">UFOPK3026_00188</name>
    <name evidence="4" type="ORF">UFOPK4020_00480</name>
</gene>
<reference evidence="4" key="1">
    <citation type="submission" date="2020-05" db="EMBL/GenBank/DDBJ databases">
        <authorList>
            <person name="Chiriac C."/>
            <person name="Salcher M."/>
            <person name="Ghai R."/>
            <person name="Kavagutti S V."/>
        </authorList>
    </citation>
    <scope>NUCLEOTIDE SEQUENCE</scope>
</reference>
<dbReference type="EMBL" id="CAFBOV010000071">
    <property type="protein sequence ID" value="CAB4994998.1"/>
    <property type="molecule type" value="Genomic_DNA"/>
</dbReference>
<dbReference type="InterPro" id="IPR036237">
    <property type="entry name" value="Xyl_isomerase-like_sf"/>
</dbReference>
<accession>A0A6J7NQU6</accession>
<sequence length="297" mass="32536">MTKTKVSVVDRLVGNPISWGVCEVPDWGFQLDSRIVLGEMKAVGLKATEQGPVGYLGSTPEEVSKAANEFGLPIVGAFVPLVMHDLAQRDAMRKAIHFSANLLSETGKGFFITAVVVDESWGKRFKLSDAQWQAMFDGFAEVDEICASYGIRQVLHPHLNTLVETQDDVNRVLAGSNVRWLLDTGHMLIGGTDPVKFAKENFSRIDHFHVKDVKMDIAKRFLDGEITLMEATRDGVFCAAGDGDVKIAEAIGVMESNGYEGWYVLEQDMAIVGDQPRDSKISTAGVRRSIAFLANLG</sequence>
<dbReference type="AlphaFoldDB" id="A0A6J7NQU6"/>
<organism evidence="4">
    <name type="scientific">freshwater metagenome</name>
    <dbReference type="NCBI Taxonomy" id="449393"/>
    <lineage>
        <taxon>unclassified sequences</taxon>
        <taxon>metagenomes</taxon>
        <taxon>ecological metagenomes</taxon>
    </lineage>
</organism>
<evidence type="ECO:0000313" key="3">
    <source>
        <dbReference type="EMBL" id="CAB4795007.1"/>
    </source>
</evidence>
<dbReference type="EMBL" id="CAEZWU010000033">
    <property type="protein sequence ID" value="CAB4662154.1"/>
    <property type="molecule type" value="Genomic_DNA"/>
</dbReference>
<dbReference type="InterPro" id="IPR013022">
    <property type="entry name" value="Xyl_isomerase-like_TIM-brl"/>
</dbReference>
<evidence type="ECO:0000313" key="2">
    <source>
        <dbReference type="EMBL" id="CAB4662154.1"/>
    </source>
</evidence>
<dbReference type="Gene3D" id="3.20.20.150">
    <property type="entry name" value="Divalent-metal-dependent TIM barrel enzymes"/>
    <property type="match status" value="1"/>
</dbReference>
<name>A0A6J7NQU6_9ZZZZ</name>
<protein>
    <submittedName>
        <fullName evidence="4">Unannotated protein</fullName>
    </submittedName>
</protein>
<evidence type="ECO:0000313" key="4">
    <source>
        <dbReference type="EMBL" id="CAB4994998.1"/>
    </source>
</evidence>
<dbReference type="SUPFAM" id="SSF51658">
    <property type="entry name" value="Xylose isomerase-like"/>
    <property type="match status" value="1"/>
</dbReference>
<dbReference type="EMBL" id="CAFAAP010000016">
    <property type="protein sequence ID" value="CAB4795007.1"/>
    <property type="molecule type" value="Genomic_DNA"/>
</dbReference>
<dbReference type="PANTHER" id="PTHR12110:SF41">
    <property type="entry name" value="INOSOSE DEHYDRATASE"/>
    <property type="match status" value="1"/>
</dbReference>
<evidence type="ECO:0000259" key="1">
    <source>
        <dbReference type="Pfam" id="PF01261"/>
    </source>
</evidence>
<proteinExistence type="predicted"/>
<dbReference type="PANTHER" id="PTHR12110">
    <property type="entry name" value="HYDROXYPYRUVATE ISOMERASE"/>
    <property type="match status" value="1"/>
</dbReference>
<feature type="domain" description="Xylose isomerase-like TIM barrel" evidence="1">
    <location>
        <begin position="44"/>
        <end position="282"/>
    </location>
</feature>
<dbReference type="Pfam" id="PF01261">
    <property type="entry name" value="AP_endonuc_2"/>
    <property type="match status" value="1"/>
</dbReference>
<dbReference type="InterPro" id="IPR050312">
    <property type="entry name" value="IolE/XylAMocC-like"/>
</dbReference>